<name>A0A3E5AKY4_9FIRM</name>
<organism evidence="1 2">
    <name type="scientific">Agathobacter rectalis</name>
    <dbReference type="NCBI Taxonomy" id="39491"/>
    <lineage>
        <taxon>Bacteria</taxon>
        <taxon>Bacillati</taxon>
        <taxon>Bacillota</taxon>
        <taxon>Clostridia</taxon>
        <taxon>Lachnospirales</taxon>
        <taxon>Lachnospiraceae</taxon>
        <taxon>Agathobacter</taxon>
    </lineage>
</organism>
<proteinExistence type="predicted"/>
<dbReference type="EMBL" id="QSUG01000013">
    <property type="protein sequence ID" value="RGN21548.1"/>
    <property type="molecule type" value="Genomic_DNA"/>
</dbReference>
<gene>
    <name evidence="1" type="ORF">DXB72_12120</name>
</gene>
<comment type="caution">
    <text evidence="1">The sequence shown here is derived from an EMBL/GenBank/DDBJ whole genome shotgun (WGS) entry which is preliminary data.</text>
</comment>
<reference evidence="1 2" key="1">
    <citation type="submission" date="2018-08" db="EMBL/GenBank/DDBJ databases">
        <title>A genome reference for cultivated species of the human gut microbiota.</title>
        <authorList>
            <person name="Zou Y."/>
            <person name="Xue W."/>
            <person name="Luo G."/>
        </authorList>
    </citation>
    <scope>NUCLEOTIDE SEQUENCE [LARGE SCALE GENOMIC DNA]</scope>
    <source>
        <strain evidence="1 2">OM05-6AA</strain>
    </source>
</reference>
<accession>A0A3E5AKY4</accession>
<dbReference type="AlphaFoldDB" id="A0A3E5AKY4"/>
<dbReference type="RefSeq" id="WP_117690755.1">
    <property type="nucleotide sequence ID" value="NZ_QSUE01000011.1"/>
</dbReference>
<evidence type="ECO:0000313" key="2">
    <source>
        <dbReference type="Proteomes" id="UP000260970"/>
    </source>
</evidence>
<dbReference type="Proteomes" id="UP000260970">
    <property type="component" value="Unassembled WGS sequence"/>
</dbReference>
<evidence type="ECO:0000313" key="1">
    <source>
        <dbReference type="EMBL" id="RGN21548.1"/>
    </source>
</evidence>
<protein>
    <submittedName>
        <fullName evidence="1">Uncharacterized protein</fullName>
    </submittedName>
</protein>
<sequence length="83" mass="9590">MFKRYDELKKGDKIWFYGYKAFVRDIKENGIVNDKNNIEHLGEKIFALNIGFEPSTDGIEKTIYNSNSFNYGGVASRTVGMRE</sequence>